<dbReference type="PANTHER" id="PTHR16019:SF5">
    <property type="entry name" value="BSD DOMAIN-CONTAINING PROTEIN 1"/>
    <property type="match status" value="1"/>
</dbReference>
<dbReference type="Gene3D" id="1.10.3970.10">
    <property type="entry name" value="BSD domain"/>
    <property type="match status" value="1"/>
</dbReference>
<dbReference type="OrthoDB" id="73788at2759"/>
<feature type="compositionally biased region" description="Acidic residues" evidence="1">
    <location>
        <begin position="383"/>
        <end position="396"/>
    </location>
</feature>
<feature type="domain" description="BSD" evidence="2">
    <location>
        <begin position="336"/>
        <end position="365"/>
    </location>
</feature>
<gene>
    <name evidence="3" type="ORF">EW145_g4846</name>
</gene>
<dbReference type="InterPro" id="IPR005607">
    <property type="entry name" value="BSD_dom"/>
</dbReference>
<organism evidence="3 4">
    <name type="scientific">Phellinidium pouzarii</name>
    <dbReference type="NCBI Taxonomy" id="167371"/>
    <lineage>
        <taxon>Eukaryota</taxon>
        <taxon>Fungi</taxon>
        <taxon>Dikarya</taxon>
        <taxon>Basidiomycota</taxon>
        <taxon>Agaricomycotina</taxon>
        <taxon>Agaricomycetes</taxon>
        <taxon>Hymenochaetales</taxon>
        <taxon>Hymenochaetaceae</taxon>
        <taxon>Phellinidium</taxon>
    </lineage>
</organism>
<dbReference type="PANTHER" id="PTHR16019">
    <property type="entry name" value="SYNAPSE-ASSOCIATED PROTEIN"/>
    <property type="match status" value="1"/>
</dbReference>
<accession>A0A4S4L2A9</accession>
<evidence type="ECO:0000256" key="1">
    <source>
        <dbReference type="SAM" id="MobiDB-lite"/>
    </source>
</evidence>
<feature type="region of interest" description="Disordered" evidence="1">
    <location>
        <begin position="1"/>
        <end position="21"/>
    </location>
</feature>
<comment type="caution">
    <text evidence="3">The sequence shown here is derived from an EMBL/GenBank/DDBJ whole genome shotgun (WGS) entry which is preliminary data.</text>
</comment>
<dbReference type="SUPFAM" id="SSF140383">
    <property type="entry name" value="BSD domain-like"/>
    <property type="match status" value="1"/>
</dbReference>
<keyword evidence="4" id="KW-1185">Reference proteome</keyword>
<sequence>MNFFDFELSRTASATPPQSIADLSSVPEPTLNEEVSQVVGQLGKLWGGFRKQSQVVFESARKDITSVVAQAQKEIVKLTTEPAVSSLEAAAGGSQESDVSPEAGPSTSSSANEKDGPPPTSEPSPFQTLLSRIQASLPPNVSATLESSLPAVLRDPAGHVHVDLAALRAEIARVQGVTRAQAEEYAHRSEALLRDAGAYIKDAVKVIPPEDGIDSGADVVFDGMGSGVVVMPPNIGSSGSGNRELALGSRIKGKGKATAAQAQQRLAGSRAAAVLARLKRDPEVIKQDPSEDDSIKEQYEGWLDKEVLSIEGGIKTAVWSERIKSALTQKEDGGILRSTRDSLVPSLMDSNTFWTRYFFRVYQIEKDEEKRKELLLAGSGSAETEDFSWEDDDDDSNTPSVNFSSSSIVDKSSAAPGALHNAHMSRDTLQPVDSDKAIASSSYPSSVVTSPSNTSPRESTDGYDVVSPESDNATDVKVKVLKETKMIKEKNDDGDDDEADSDWE</sequence>
<evidence type="ECO:0000313" key="4">
    <source>
        <dbReference type="Proteomes" id="UP000308199"/>
    </source>
</evidence>
<evidence type="ECO:0000313" key="3">
    <source>
        <dbReference type="EMBL" id="THH05375.1"/>
    </source>
</evidence>
<name>A0A4S4L2A9_9AGAM</name>
<dbReference type="PROSITE" id="PS50858">
    <property type="entry name" value="BSD"/>
    <property type="match status" value="1"/>
</dbReference>
<dbReference type="GO" id="GO:0005737">
    <property type="term" value="C:cytoplasm"/>
    <property type="evidence" value="ECO:0007669"/>
    <property type="project" value="TreeGrafter"/>
</dbReference>
<dbReference type="InterPro" id="IPR051494">
    <property type="entry name" value="BSD_domain-containing"/>
</dbReference>
<feature type="region of interest" description="Disordered" evidence="1">
    <location>
        <begin position="382"/>
        <end position="409"/>
    </location>
</feature>
<dbReference type="AlphaFoldDB" id="A0A4S4L2A9"/>
<feature type="region of interest" description="Disordered" evidence="1">
    <location>
        <begin position="87"/>
        <end position="126"/>
    </location>
</feature>
<feature type="compositionally biased region" description="Polar residues" evidence="1">
    <location>
        <begin position="10"/>
        <end position="21"/>
    </location>
</feature>
<dbReference type="Pfam" id="PF03909">
    <property type="entry name" value="BSD"/>
    <property type="match status" value="1"/>
</dbReference>
<dbReference type="SMART" id="SM00751">
    <property type="entry name" value="BSD"/>
    <property type="match status" value="1"/>
</dbReference>
<feature type="compositionally biased region" description="Acidic residues" evidence="1">
    <location>
        <begin position="492"/>
        <end position="504"/>
    </location>
</feature>
<protein>
    <recommendedName>
        <fullName evidence="2">BSD domain-containing protein</fullName>
    </recommendedName>
</protein>
<feature type="compositionally biased region" description="Basic and acidic residues" evidence="1">
    <location>
        <begin position="474"/>
        <end position="491"/>
    </location>
</feature>
<evidence type="ECO:0000259" key="2">
    <source>
        <dbReference type="PROSITE" id="PS50858"/>
    </source>
</evidence>
<feature type="compositionally biased region" description="Low complexity" evidence="1">
    <location>
        <begin position="440"/>
        <end position="456"/>
    </location>
</feature>
<dbReference type="Proteomes" id="UP000308199">
    <property type="component" value="Unassembled WGS sequence"/>
</dbReference>
<dbReference type="EMBL" id="SGPK01000266">
    <property type="protein sequence ID" value="THH05375.1"/>
    <property type="molecule type" value="Genomic_DNA"/>
</dbReference>
<reference evidence="3 4" key="1">
    <citation type="submission" date="2019-02" db="EMBL/GenBank/DDBJ databases">
        <title>Genome sequencing of the rare red list fungi Phellinidium pouzarii.</title>
        <authorList>
            <person name="Buettner E."/>
            <person name="Kellner H."/>
        </authorList>
    </citation>
    <scope>NUCLEOTIDE SEQUENCE [LARGE SCALE GENOMIC DNA]</scope>
    <source>
        <strain evidence="3 4">DSM 108285</strain>
    </source>
</reference>
<dbReference type="InterPro" id="IPR035925">
    <property type="entry name" value="BSD_dom_sf"/>
</dbReference>
<feature type="region of interest" description="Disordered" evidence="1">
    <location>
        <begin position="431"/>
        <end position="504"/>
    </location>
</feature>
<proteinExistence type="predicted"/>
<feature type="compositionally biased region" description="Low complexity" evidence="1">
    <location>
        <begin position="397"/>
        <end position="409"/>
    </location>
</feature>